<dbReference type="Pfam" id="PF07690">
    <property type="entry name" value="MFS_1"/>
    <property type="match status" value="1"/>
</dbReference>
<dbReference type="PANTHER" id="PTHR23504">
    <property type="entry name" value="MAJOR FACILITATOR SUPERFAMILY DOMAIN-CONTAINING PROTEIN 10"/>
    <property type="match status" value="1"/>
</dbReference>
<keyword evidence="2" id="KW-0813">Transport</keyword>
<feature type="transmembrane region" description="Helical" evidence="7">
    <location>
        <begin position="95"/>
        <end position="114"/>
    </location>
</feature>
<accession>A0A084G7U5</accession>
<dbReference type="AlphaFoldDB" id="A0A084G7U5"/>
<organism evidence="9 10">
    <name type="scientific">Pseudallescheria apiosperma</name>
    <name type="common">Scedosporium apiospermum</name>
    <dbReference type="NCBI Taxonomy" id="563466"/>
    <lineage>
        <taxon>Eukaryota</taxon>
        <taxon>Fungi</taxon>
        <taxon>Dikarya</taxon>
        <taxon>Ascomycota</taxon>
        <taxon>Pezizomycotina</taxon>
        <taxon>Sordariomycetes</taxon>
        <taxon>Hypocreomycetidae</taxon>
        <taxon>Microascales</taxon>
        <taxon>Microascaceae</taxon>
        <taxon>Scedosporium</taxon>
    </lineage>
</organism>
<dbReference type="InterPro" id="IPR020846">
    <property type="entry name" value="MFS_dom"/>
</dbReference>
<feature type="region of interest" description="Disordered" evidence="6">
    <location>
        <begin position="1"/>
        <end position="32"/>
    </location>
</feature>
<dbReference type="InterPro" id="IPR011701">
    <property type="entry name" value="MFS"/>
</dbReference>
<comment type="caution">
    <text evidence="9">The sequence shown here is derived from an EMBL/GenBank/DDBJ whole genome shotgun (WGS) entry which is preliminary data.</text>
</comment>
<dbReference type="OrthoDB" id="10262656at2759"/>
<feature type="compositionally biased region" description="Basic and acidic residues" evidence="6">
    <location>
        <begin position="1"/>
        <end position="11"/>
    </location>
</feature>
<keyword evidence="4 7" id="KW-1133">Transmembrane helix</keyword>
<feature type="region of interest" description="Disordered" evidence="6">
    <location>
        <begin position="307"/>
        <end position="352"/>
    </location>
</feature>
<reference evidence="9 10" key="1">
    <citation type="journal article" date="2014" name="Genome Announc.">
        <title>Draft genome sequence of the pathogenic fungus Scedosporium apiospermum.</title>
        <authorList>
            <person name="Vandeputte P."/>
            <person name="Ghamrawi S."/>
            <person name="Rechenmann M."/>
            <person name="Iltis A."/>
            <person name="Giraud S."/>
            <person name="Fleury M."/>
            <person name="Thornton C."/>
            <person name="Delhaes L."/>
            <person name="Meyer W."/>
            <person name="Papon N."/>
            <person name="Bouchara J.P."/>
        </authorList>
    </citation>
    <scope>NUCLEOTIDE SEQUENCE [LARGE SCALE GENOMIC DNA]</scope>
    <source>
        <strain evidence="9 10">IHEM 14462</strain>
    </source>
</reference>
<evidence type="ECO:0000259" key="8">
    <source>
        <dbReference type="PROSITE" id="PS50850"/>
    </source>
</evidence>
<dbReference type="RefSeq" id="XP_016643206.1">
    <property type="nucleotide sequence ID" value="XM_016787097.1"/>
</dbReference>
<keyword evidence="5 7" id="KW-0472">Membrane</keyword>
<dbReference type="OMA" id="AFMHIFP"/>
<feature type="transmembrane region" description="Helical" evidence="7">
    <location>
        <begin position="474"/>
        <end position="499"/>
    </location>
</feature>
<feature type="transmembrane region" description="Helical" evidence="7">
    <location>
        <begin position="362"/>
        <end position="387"/>
    </location>
</feature>
<proteinExistence type="predicted"/>
<evidence type="ECO:0000313" key="10">
    <source>
        <dbReference type="Proteomes" id="UP000028545"/>
    </source>
</evidence>
<keyword evidence="3 7" id="KW-0812">Transmembrane</keyword>
<evidence type="ECO:0000256" key="2">
    <source>
        <dbReference type="ARBA" id="ARBA00022448"/>
    </source>
</evidence>
<evidence type="ECO:0000256" key="1">
    <source>
        <dbReference type="ARBA" id="ARBA00004141"/>
    </source>
</evidence>
<dbReference type="EMBL" id="JOWA01000093">
    <property type="protein sequence ID" value="KEZ43407.1"/>
    <property type="molecule type" value="Genomic_DNA"/>
</dbReference>
<feature type="transmembrane region" description="Helical" evidence="7">
    <location>
        <begin position="545"/>
        <end position="565"/>
    </location>
</feature>
<dbReference type="PROSITE" id="PS50850">
    <property type="entry name" value="MFS"/>
    <property type="match status" value="1"/>
</dbReference>
<evidence type="ECO:0000256" key="4">
    <source>
        <dbReference type="ARBA" id="ARBA00022989"/>
    </source>
</evidence>
<protein>
    <submittedName>
        <fullName evidence="9">Putative mfs transporter protein</fullName>
    </submittedName>
</protein>
<dbReference type="GeneID" id="27723651"/>
<feature type="transmembrane region" description="Helical" evidence="7">
    <location>
        <begin position="413"/>
        <end position="432"/>
    </location>
</feature>
<dbReference type="HOGENOM" id="CLU_001265_54_5_1"/>
<dbReference type="Proteomes" id="UP000028545">
    <property type="component" value="Unassembled WGS sequence"/>
</dbReference>
<dbReference type="Gene3D" id="1.20.1250.20">
    <property type="entry name" value="MFS general substrate transporter like domains"/>
    <property type="match status" value="1"/>
</dbReference>
<feature type="domain" description="Major facilitator superfamily (MFS) profile" evidence="8">
    <location>
        <begin position="54"/>
        <end position="570"/>
    </location>
</feature>
<feature type="compositionally biased region" description="Low complexity" evidence="6">
    <location>
        <begin position="308"/>
        <end position="325"/>
    </location>
</feature>
<dbReference type="GO" id="GO:0022857">
    <property type="term" value="F:transmembrane transporter activity"/>
    <property type="evidence" value="ECO:0007669"/>
    <property type="project" value="InterPro"/>
</dbReference>
<dbReference type="SUPFAM" id="SSF103473">
    <property type="entry name" value="MFS general substrate transporter"/>
    <property type="match status" value="1"/>
</dbReference>
<feature type="transmembrane region" description="Helical" evidence="7">
    <location>
        <begin position="244"/>
        <end position="262"/>
    </location>
</feature>
<evidence type="ECO:0000256" key="5">
    <source>
        <dbReference type="ARBA" id="ARBA00023136"/>
    </source>
</evidence>
<dbReference type="PANTHER" id="PTHR23504:SF6">
    <property type="entry name" value="MULTIDRUG TRANSPORTER, PUTATIVE (AFU_ORTHOLOGUE AFUA_4G08740)-RELATED"/>
    <property type="match status" value="1"/>
</dbReference>
<name>A0A084G7U5_PSEDA</name>
<gene>
    <name evidence="9" type="ORF">SAPIO_CDS4579</name>
</gene>
<evidence type="ECO:0000313" key="9">
    <source>
        <dbReference type="EMBL" id="KEZ43407.1"/>
    </source>
</evidence>
<dbReference type="GO" id="GO:0016020">
    <property type="term" value="C:membrane"/>
    <property type="evidence" value="ECO:0007669"/>
    <property type="project" value="UniProtKB-SubCell"/>
</dbReference>
<keyword evidence="10" id="KW-1185">Reference proteome</keyword>
<feature type="transmembrane region" description="Helical" evidence="7">
    <location>
        <begin position="520"/>
        <end position="539"/>
    </location>
</feature>
<feature type="transmembrane region" description="Helical" evidence="7">
    <location>
        <begin position="444"/>
        <end position="462"/>
    </location>
</feature>
<dbReference type="KEGG" id="sapo:SAPIO_CDS4579"/>
<evidence type="ECO:0000256" key="7">
    <source>
        <dbReference type="SAM" id="Phobius"/>
    </source>
</evidence>
<sequence length="574" mass="62395">MDRGRLSRSSRDATSSRPERDSQRTAPTKPKIGWMDLPNKDQLFLLALCRLSEPLSNVCLLPYIFYLVRSVLPNKAIESRDAGKDSDSSVPISEYSGLLVASFPLAQFAVSLAWGYISDRCGRRQSIIFGLLVSVISNAAFGLSRSLGALFFWRTLAGLANGNVSIMRTMTAEVVKERKFQTKAFLLLPLVFNSGMVLSLALGGLLADPVTNLPWAFGPEGFLNFGRNPKGVAWALAYPYSLPGLMNAAMLGTALALSWLRLRETLPGEESKSDFGLRIGDFLIRVVRNFMGERDHAEYVPVNDEESIGLGISSPSSPSSTTTPDSESEGKPPTAANSPHLREKPTPPPARLPFRKIWTTKVLTAMMAFGLLPLHNSAFMHIFPVYLSSPPAENSSPTLFFFSGGLGLRSSTIGLWLSAAGIGGILLQLFIYPRLQERIGTLGILKLSLIIFPFVYGLAPYLSLIDRDSVLRWLSLGVVICGQIMARTMAIPSTVILLTEAAPTRTVLGTVHGAGNMISSLARAVGPAVGGMVFGWGIKHGMVGAVWWLYLVCVALVALVWTVVFQRRGEEDDD</sequence>
<feature type="transmembrane region" description="Helical" evidence="7">
    <location>
        <begin position="126"/>
        <end position="144"/>
    </location>
</feature>
<dbReference type="InterPro" id="IPR036259">
    <property type="entry name" value="MFS_trans_sf"/>
</dbReference>
<comment type="subcellular location">
    <subcellularLocation>
        <location evidence="1">Membrane</location>
        <topology evidence="1">Multi-pass membrane protein</topology>
    </subcellularLocation>
</comment>
<evidence type="ECO:0000256" key="6">
    <source>
        <dbReference type="SAM" id="MobiDB-lite"/>
    </source>
</evidence>
<dbReference type="VEuPathDB" id="FungiDB:SAPIO_CDS4579"/>
<feature type="transmembrane region" description="Helical" evidence="7">
    <location>
        <begin position="184"/>
        <end position="207"/>
    </location>
</feature>
<evidence type="ECO:0000256" key="3">
    <source>
        <dbReference type="ARBA" id="ARBA00022692"/>
    </source>
</evidence>